<comment type="caution">
    <text evidence="2">The sequence shown here is derived from an EMBL/GenBank/DDBJ whole genome shotgun (WGS) entry which is preliminary data.</text>
</comment>
<dbReference type="SUPFAM" id="SSF48452">
    <property type="entry name" value="TPR-like"/>
    <property type="match status" value="1"/>
</dbReference>
<name>A0ABU7K2E6_9ACTN</name>
<accession>A0ABU7K2E6</accession>
<dbReference type="InterPro" id="IPR011990">
    <property type="entry name" value="TPR-like_helical_dom_sf"/>
</dbReference>
<protein>
    <submittedName>
        <fullName evidence="2">DsbA family oxidoreductase</fullName>
    </submittedName>
</protein>
<dbReference type="Proteomes" id="UP001356095">
    <property type="component" value="Unassembled WGS sequence"/>
</dbReference>
<dbReference type="PANTHER" id="PTHR13887">
    <property type="entry name" value="GLUTATHIONE S-TRANSFERASE KAPPA"/>
    <property type="match status" value="1"/>
</dbReference>
<dbReference type="Gene3D" id="3.40.30.10">
    <property type="entry name" value="Glutaredoxin"/>
    <property type="match status" value="1"/>
</dbReference>
<dbReference type="InterPro" id="IPR001853">
    <property type="entry name" value="DSBA-like_thioredoxin_dom"/>
</dbReference>
<proteinExistence type="predicted"/>
<dbReference type="Pfam" id="PF14559">
    <property type="entry name" value="TPR_19"/>
    <property type="match status" value="1"/>
</dbReference>
<organism evidence="2 3">
    <name type="scientific">Nocardiopsis codii</name>
    <dbReference type="NCBI Taxonomy" id="3065942"/>
    <lineage>
        <taxon>Bacteria</taxon>
        <taxon>Bacillati</taxon>
        <taxon>Actinomycetota</taxon>
        <taxon>Actinomycetes</taxon>
        <taxon>Streptosporangiales</taxon>
        <taxon>Nocardiopsidaceae</taxon>
        <taxon>Nocardiopsis</taxon>
    </lineage>
</organism>
<dbReference type="Gene3D" id="1.25.40.10">
    <property type="entry name" value="Tetratricopeptide repeat domain"/>
    <property type="match status" value="1"/>
</dbReference>
<dbReference type="Pfam" id="PF01323">
    <property type="entry name" value="DSBA"/>
    <property type="match status" value="1"/>
</dbReference>
<feature type="domain" description="DSBA-like thioredoxin" evidence="1">
    <location>
        <begin position="3"/>
        <end position="210"/>
    </location>
</feature>
<evidence type="ECO:0000259" key="1">
    <source>
        <dbReference type="Pfam" id="PF01323"/>
    </source>
</evidence>
<keyword evidence="3" id="KW-1185">Reference proteome</keyword>
<dbReference type="CDD" id="cd03024">
    <property type="entry name" value="DsbA_FrnE"/>
    <property type="match status" value="1"/>
</dbReference>
<sequence length="326" mass="34722">MRIEVWADVVCPWTYIGKRRLEQALAGLPGAEVPEVVWRPYRIDPSAPAVAEPLDALLRDPFVDTALLACAPGLTPGENRIRVAEVAAAEGLGPRWGASWRVSSHDAHRLVMLAGEAGGPALQGAVVEGVLHAHFVAADDIGSAQVLDRIARTAGFPDGGRLLRAGEGEEGVRELVLRGRAVGVRTSPTFVANGRALEGAQGPEAIRGFLAAAAGHAPRALPEEVERFRQAESLLGAGDPLGALSLLRPMLDEHAADRGVRLLAARAHYRSAQLNRARRGLEALVEEAPDDAYARLLLGRTLQRQGERELASPHLRLAGAMVPDYA</sequence>
<dbReference type="PANTHER" id="PTHR13887:SF41">
    <property type="entry name" value="THIOREDOXIN SUPERFAMILY PROTEIN"/>
    <property type="match status" value="1"/>
</dbReference>
<gene>
    <name evidence="2" type="ORF">Q8791_04165</name>
</gene>
<dbReference type="InterPro" id="IPR036249">
    <property type="entry name" value="Thioredoxin-like_sf"/>
</dbReference>
<dbReference type="EMBL" id="JAUZMY010000003">
    <property type="protein sequence ID" value="MEE2036416.1"/>
    <property type="molecule type" value="Genomic_DNA"/>
</dbReference>
<dbReference type="RefSeq" id="WP_330090223.1">
    <property type="nucleotide sequence ID" value="NZ_JAUZMY010000003.1"/>
</dbReference>
<evidence type="ECO:0000313" key="3">
    <source>
        <dbReference type="Proteomes" id="UP001356095"/>
    </source>
</evidence>
<dbReference type="SUPFAM" id="SSF52833">
    <property type="entry name" value="Thioredoxin-like"/>
    <property type="match status" value="1"/>
</dbReference>
<reference evidence="2 3" key="1">
    <citation type="submission" date="2023-08" db="EMBL/GenBank/DDBJ databases">
        <authorList>
            <person name="Girao M."/>
            <person name="Carvalho M.F."/>
        </authorList>
    </citation>
    <scope>NUCLEOTIDE SEQUENCE [LARGE SCALE GENOMIC DNA]</scope>
    <source>
        <strain evidence="2 3">CT-R113</strain>
    </source>
</reference>
<evidence type="ECO:0000313" key="2">
    <source>
        <dbReference type="EMBL" id="MEE2036416.1"/>
    </source>
</evidence>